<gene>
    <name evidence="2" type="ORF">HN018_01810</name>
</gene>
<evidence type="ECO:0000313" key="2">
    <source>
        <dbReference type="EMBL" id="QKE88949.1"/>
    </source>
</evidence>
<name>A0A6M8HHV3_9PROT</name>
<reference evidence="2 3" key="1">
    <citation type="journal article" date="2014" name="World J. Microbiol. Biotechnol.">
        <title>Biodiversity and physiological characteristics of Antarctic and Arctic lichens-associated bacteria.</title>
        <authorList>
            <person name="Lee Y.M."/>
            <person name="Kim E.H."/>
            <person name="Lee H.K."/>
            <person name="Hong S.G."/>
        </authorList>
    </citation>
    <scope>NUCLEOTIDE SEQUENCE [LARGE SCALE GENOMIC DNA]</scope>
    <source>
        <strain evidence="2 3">PAMC 26569</strain>
    </source>
</reference>
<accession>A0A6M8HHV3</accession>
<proteinExistence type="predicted"/>
<dbReference type="InterPro" id="IPR009677">
    <property type="entry name" value="DUF1266"/>
</dbReference>
<protein>
    <submittedName>
        <fullName evidence="2">DUF1266 domain-containing protein</fullName>
    </submittedName>
</protein>
<sequence length="255" mass="28603">MTALKPHMAASYSIISKKDPAWSDVRQWAYAIGAPYHVQHRLPVDSIPIDAEQRLSATKLCNQAWGIETARELAASLDGLASGGHRTPFRYRIRQYSLMRRPAIAARREELREAGPENPSALNELWRLDAVQSDWHGIRGGNLLAFDAARAVMLVRCGLVLDWLCQDDAWRYLTDMAADVQRSFGSWVDFATDYKLSRAVWAGDGLHDQTDDIVTQLLEEASSPWRRLSWTIGGLEVPRPVAQPVAGAPVWSLER</sequence>
<dbReference type="AlphaFoldDB" id="A0A6M8HHV3"/>
<dbReference type="Pfam" id="PF06889">
    <property type="entry name" value="DUF1266"/>
    <property type="match status" value="1"/>
</dbReference>
<feature type="domain" description="DUF1266" evidence="1">
    <location>
        <begin position="63"/>
        <end position="230"/>
    </location>
</feature>
<dbReference type="RefSeq" id="WP_171836117.1">
    <property type="nucleotide sequence ID" value="NZ_CP053708.1"/>
</dbReference>
<evidence type="ECO:0000313" key="3">
    <source>
        <dbReference type="Proteomes" id="UP000500767"/>
    </source>
</evidence>
<organism evidence="2 3">
    <name type="scientific">Lichenicola cladoniae</name>
    <dbReference type="NCBI Taxonomy" id="1484109"/>
    <lineage>
        <taxon>Bacteria</taxon>
        <taxon>Pseudomonadati</taxon>
        <taxon>Pseudomonadota</taxon>
        <taxon>Alphaproteobacteria</taxon>
        <taxon>Acetobacterales</taxon>
        <taxon>Acetobacteraceae</taxon>
        <taxon>Lichenicola</taxon>
    </lineage>
</organism>
<keyword evidence="3" id="KW-1185">Reference proteome</keyword>
<evidence type="ECO:0000259" key="1">
    <source>
        <dbReference type="Pfam" id="PF06889"/>
    </source>
</evidence>
<dbReference type="Proteomes" id="UP000500767">
    <property type="component" value="Chromosome"/>
</dbReference>
<dbReference type="EMBL" id="CP053708">
    <property type="protein sequence ID" value="QKE88949.1"/>
    <property type="molecule type" value="Genomic_DNA"/>
</dbReference>
<dbReference type="KEGG" id="lck:HN018_01810"/>